<accession>A0A8S5SF10</accession>
<name>A0A8S5SF10_9CAUD</name>
<dbReference type="EMBL" id="BK032581">
    <property type="protein sequence ID" value="DAF49411.1"/>
    <property type="molecule type" value="Genomic_DNA"/>
</dbReference>
<proteinExistence type="predicted"/>
<protein>
    <submittedName>
        <fullName evidence="1">Uncharacterized protein</fullName>
    </submittedName>
</protein>
<sequence length="71" mass="8299">MNLKNDKEEIKELAEIFKSIADTLDEVVKIQDKLDNNELDMSEEEADEKIEEILGKFIVKLLKAQEKMKDM</sequence>
<organism evidence="1">
    <name type="scientific">Myoviridae sp. ct8mY9</name>
    <dbReference type="NCBI Taxonomy" id="2827664"/>
    <lineage>
        <taxon>Viruses</taxon>
        <taxon>Duplodnaviria</taxon>
        <taxon>Heunggongvirae</taxon>
        <taxon>Uroviricota</taxon>
        <taxon>Caudoviricetes</taxon>
    </lineage>
</organism>
<evidence type="ECO:0000313" key="1">
    <source>
        <dbReference type="EMBL" id="DAF49411.1"/>
    </source>
</evidence>
<reference evidence="1" key="1">
    <citation type="journal article" date="2021" name="Proc. Natl. Acad. Sci. U.S.A.">
        <title>A Catalog of Tens of Thousands of Viruses from Human Metagenomes Reveals Hidden Associations with Chronic Diseases.</title>
        <authorList>
            <person name="Tisza M.J."/>
            <person name="Buck C.B."/>
        </authorList>
    </citation>
    <scope>NUCLEOTIDE SEQUENCE</scope>
    <source>
        <strain evidence="1">Ct8mY9</strain>
    </source>
</reference>